<evidence type="ECO:0000313" key="2">
    <source>
        <dbReference type="EMBL" id="QHU11375.1"/>
    </source>
</evidence>
<dbReference type="PANTHER" id="PTHR48104">
    <property type="entry name" value="METACASPASE-4"/>
    <property type="match status" value="1"/>
</dbReference>
<dbReference type="InterPro" id="IPR029030">
    <property type="entry name" value="Caspase-like_dom_sf"/>
</dbReference>
<dbReference type="PANTHER" id="PTHR48104:SF30">
    <property type="entry name" value="METACASPASE-1"/>
    <property type="match status" value="1"/>
</dbReference>
<name>A0A6C0JZZ6_9ZZZZ</name>
<dbReference type="InterPro" id="IPR050452">
    <property type="entry name" value="Metacaspase"/>
</dbReference>
<evidence type="ECO:0000259" key="1">
    <source>
        <dbReference type="Pfam" id="PF00656"/>
    </source>
</evidence>
<accession>A0A6C0JZZ6</accession>
<dbReference type="Pfam" id="PF00656">
    <property type="entry name" value="Peptidase_C14"/>
    <property type="match status" value="1"/>
</dbReference>
<dbReference type="EMBL" id="MN740782">
    <property type="protein sequence ID" value="QHU11375.1"/>
    <property type="molecule type" value="Genomic_DNA"/>
</dbReference>
<organism evidence="2">
    <name type="scientific">viral metagenome</name>
    <dbReference type="NCBI Taxonomy" id="1070528"/>
    <lineage>
        <taxon>unclassified sequences</taxon>
        <taxon>metagenomes</taxon>
        <taxon>organismal metagenomes</taxon>
    </lineage>
</organism>
<dbReference type="GO" id="GO:0004197">
    <property type="term" value="F:cysteine-type endopeptidase activity"/>
    <property type="evidence" value="ECO:0007669"/>
    <property type="project" value="InterPro"/>
</dbReference>
<reference evidence="2" key="1">
    <citation type="journal article" date="2020" name="Nature">
        <title>Giant virus diversity and host interactions through global metagenomics.</title>
        <authorList>
            <person name="Schulz F."/>
            <person name="Roux S."/>
            <person name="Paez-Espino D."/>
            <person name="Jungbluth S."/>
            <person name="Walsh D.A."/>
            <person name="Denef V.J."/>
            <person name="McMahon K.D."/>
            <person name="Konstantinidis K.T."/>
            <person name="Eloe-Fadrosh E.A."/>
            <person name="Kyrpides N.C."/>
            <person name="Woyke T."/>
        </authorList>
    </citation>
    <scope>NUCLEOTIDE SEQUENCE</scope>
    <source>
        <strain evidence="2">GVMAG-S-1101165-84</strain>
    </source>
</reference>
<proteinExistence type="predicted"/>
<dbReference type="GO" id="GO:0005737">
    <property type="term" value="C:cytoplasm"/>
    <property type="evidence" value="ECO:0007669"/>
    <property type="project" value="TreeGrafter"/>
</dbReference>
<dbReference type="SUPFAM" id="SSF52129">
    <property type="entry name" value="Caspase-like"/>
    <property type="match status" value="1"/>
</dbReference>
<feature type="domain" description="Peptidase C14 caspase" evidence="1">
    <location>
        <begin position="3"/>
        <end position="232"/>
    </location>
</feature>
<dbReference type="AlphaFoldDB" id="A0A6C0JZZ6"/>
<dbReference type="Gene3D" id="3.40.50.12660">
    <property type="match status" value="1"/>
</dbReference>
<sequence length="370" mass="40478">MNALLIGINYTGTVNQLQGCIFDVIQMKSLIIDAYGFNPNTIVVLRDDDPANRPTKHRILQELARLVAQSDLSSNTFLHYSGHGTQIADTVDEADRLDECIVPCDYATAGFITDDEINAICKPLKGTGLAIFDCCRSGTIMDLPFSLGVPNDSNQQQGFYCFSGSTDSQDVQEGMTSTTGSNTGLPQGAMTMTFISTVRALKYYPPIVTLCRAIQSNLRSGGYQQTPQLSSTVPIYTSTPFPFETPVTKLYQALIQLEQQTSANAVLQNQIPALQAHIAALQQQASTIPTLEASSNTLCVIQQQNAALTRQIVTLQQQLEQLPFLQQQAALVPKLKNQNAMIPALQTQLAGYMRQKGQIQQLQLQLAGRR</sequence>
<dbReference type="GO" id="GO:0006508">
    <property type="term" value="P:proteolysis"/>
    <property type="evidence" value="ECO:0007669"/>
    <property type="project" value="InterPro"/>
</dbReference>
<protein>
    <recommendedName>
        <fullName evidence="1">Peptidase C14 caspase domain-containing protein</fullName>
    </recommendedName>
</protein>
<dbReference type="InterPro" id="IPR011600">
    <property type="entry name" value="Pept_C14_caspase"/>
</dbReference>